<dbReference type="InterPro" id="IPR033756">
    <property type="entry name" value="YlxH/NBP35"/>
</dbReference>
<comment type="subunit">
    <text evidence="6">Homodimer.</text>
</comment>
<evidence type="ECO:0000256" key="5">
    <source>
        <dbReference type="ARBA" id="ARBA00023014"/>
    </source>
</evidence>
<dbReference type="GO" id="GO:0051539">
    <property type="term" value="F:4 iron, 4 sulfur cluster binding"/>
    <property type="evidence" value="ECO:0007669"/>
    <property type="project" value="TreeGrafter"/>
</dbReference>
<gene>
    <name evidence="7" type="ORF">HMPREF1705_04452</name>
</gene>
<keyword evidence="4 6" id="KW-0408">Iron</keyword>
<comment type="caution">
    <text evidence="7">The sequence shown here is derived from an EMBL/GenBank/DDBJ whole genome shotgun (WGS) entry which is preliminary data.</text>
</comment>
<keyword evidence="5 6" id="KW-0411">Iron-sulfur</keyword>
<keyword evidence="3 6" id="KW-0067">ATP-binding</keyword>
<evidence type="ECO:0000256" key="6">
    <source>
        <dbReference type="HAMAP-Rule" id="MF_02040"/>
    </source>
</evidence>
<dbReference type="SUPFAM" id="SSF52540">
    <property type="entry name" value="P-loop containing nucleoside triphosphate hydrolases"/>
    <property type="match status" value="1"/>
</dbReference>
<keyword evidence="2 6" id="KW-0547">Nucleotide-binding</keyword>
<comment type="function">
    <text evidence="6">Binds and transfers iron-sulfur (Fe-S) clusters to target apoproteins. Can hydrolyze ATP.</text>
</comment>
<feature type="binding site" evidence="6">
    <location>
        <begin position="44"/>
        <end position="51"/>
    </location>
    <ligand>
        <name>ATP</name>
        <dbReference type="ChEBI" id="CHEBI:30616"/>
    </ligand>
</feature>
<name>A0A0T5XA11_9BACT</name>
<dbReference type="RefSeq" id="WP_009202167.1">
    <property type="nucleotide sequence ID" value="NZ_ACJX03000001.1"/>
</dbReference>
<dbReference type="GO" id="GO:0140663">
    <property type="term" value="F:ATP-dependent FeS chaperone activity"/>
    <property type="evidence" value="ECO:0007669"/>
    <property type="project" value="InterPro"/>
</dbReference>
<evidence type="ECO:0000256" key="3">
    <source>
        <dbReference type="ARBA" id="ARBA00022840"/>
    </source>
</evidence>
<sequence length="295" mass="31977">MNVNLEREQFEAMKARIREEALRTKGPLAMALKDIKHKIAILSGKGGVGKTVVTVNLASALKRRGYEVCIFDADLHGPAVPRALGLLGRMDVVSEHDHPGHHDLRLNPLTSLKGIKVVSVASMWATQEQPIMWKGAHKMRAIRQLIASVNWGTADFLLVDLPPGTGDEVQTVMRSIPELDGMLVVTTPQGVSAMVCSRAISAAKELDIPLLGLVENMSSLKCPACGEKMYPFGKGEGEKLARLMNIPFLGDIPIELDMGQCVDDGVPLVDKKPNSAFARTLDDIASKLTASLKKK</sequence>
<dbReference type="OrthoDB" id="9809679at2"/>
<keyword evidence="8" id="KW-1185">Reference proteome</keyword>
<evidence type="ECO:0000256" key="4">
    <source>
        <dbReference type="ARBA" id="ARBA00023004"/>
    </source>
</evidence>
<dbReference type="STRING" id="592015.HMPREF1705_04452"/>
<dbReference type="GO" id="GO:0016226">
    <property type="term" value="P:iron-sulfur cluster assembly"/>
    <property type="evidence" value="ECO:0007669"/>
    <property type="project" value="InterPro"/>
</dbReference>
<dbReference type="InterPro" id="IPR027417">
    <property type="entry name" value="P-loop_NTPase"/>
</dbReference>
<dbReference type="GO" id="GO:0046872">
    <property type="term" value="F:metal ion binding"/>
    <property type="evidence" value="ECO:0007669"/>
    <property type="project" value="UniProtKB-KW"/>
</dbReference>
<dbReference type="HAMAP" id="MF_02040">
    <property type="entry name" value="Mrp_NBP35"/>
    <property type="match status" value="1"/>
</dbReference>
<keyword evidence="1 6" id="KW-0479">Metal-binding</keyword>
<proteinExistence type="inferred from homology"/>
<evidence type="ECO:0000313" key="8">
    <source>
        <dbReference type="Proteomes" id="UP000005273"/>
    </source>
</evidence>
<reference evidence="8" key="1">
    <citation type="submission" date="2012-09" db="EMBL/GenBank/DDBJ databases">
        <authorList>
            <person name="Weinstock G."/>
            <person name="Sodergren E."/>
            <person name="Clifton S."/>
            <person name="Fulton L."/>
            <person name="Fulton B."/>
            <person name="Courtney L."/>
            <person name="Fronick C."/>
            <person name="Harrison M."/>
            <person name="Strong C."/>
            <person name="Farmer C."/>
            <person name="Delehaunty K."/>
            <person name="Markovic C."/>
            <person name="Hall O."/>
            <person name="Minx P."/>
            <person name="Tomlinson C."/>
            <person name="Mitreva M."/>
            <person name="Nelson J."/>
            <person name="Hou S."/>
            <person name="Wollam A."/>
            <person name="Pepin K.H."/>
            <person name="Johnson M."/>
            <person name="Bhonagiri V."/>
            <person name="Nash W.E."/>
            <person name="Suruliraj S."/>
            <person name="Warren W."/>
            <person name="Chinwalla A."/>
            <person name="Mardis E.R."/>
            <person name="Wilson R.K."/>
        </authorList>
    </citation>
    <scope>NUCLEOTIDE SEQUENCE [LARGE SCALE GENOMIC DNA]</scope>
    <source>
        <strain evidence="8">OS1</strain>
    </source>
</reference>
<dbReference type="AlphaFoldDB" id="A0A0T5XA11"/>
<comment type="similarity">
    <text evidence="6">Belongs to the Mrp/NBP35 ATP-binding proteins family.</text>
</comment>
<evidence type="ECO:0000256" key="1">
    <source>
        <dbReference type="ARBA" id="ARBA00022723"/>
    </source>
</evidence>
<dbReference type="PANTHER" id="PTHR42961">
    <property type="entry name" value="IRON-SULFUR PROTEIN NUBPL"/>
    <property type="match status" value="1"/>
</dbReference>
<evidence type="ECO:0000313" key="7">
    <source>
        <dbReference type="EMBL" id="KRT35187.1"/>
    </source>
</evidence>
<dbReference type="InterPro" id="IPR019591">
    <property type="entry name" value="Mrp/NBP35_ATP-bd"/>
</dbReference>
<keyword evidence="6" id="KW-0378">Hydrolase</keyword>
<dbReference type="CDD" id="cd02037">
    <property type="entry name" value="Mrp_NBP35"/>
    <property type="match status" value="1"/>
</dbReference>
<protein>
    <recommendedName>
        <fullName evidence="6">Iron-sulfur cluster carrier protein</fullName>
    </recommendedName>
</protein>
<accession>A0A0T5XA11</accession>
<dbReference type="Proteomes" id="UP000005273">
    <property type="component" value="Unassembled WGS sequence"/>
</dbReference>
<dbReference type="InterPro" id="IPR044304">
    <property type="entry name" value="NUBPL-like"/>
</dbReference>
<evidence type="ECO:0000256" key="2">
    <source>
        <dbReference type="ARBA" id="ARBA00022741"/>
    </source>
</evidence>
<dbReference type="GO" id="GO:0016887">
    <property type="term" value="F:ATP hydrolysis activity"/>
    <property type="evidence" value="ECO:0007669"/>
    <property type="project" value="UniProtKB-UniRule"/>
</dbReference>
<dbReference type="FunFam" id="3.40.50.300:FF:001119">
    <property type="entry name" value="Iron-sulfur cluster carrier protein"/>
    <property type="match status" value="1"/>
</dbReference>
<dbReference type="Pfam" id="PF10609">
    <property type="entry name" value="ParA"/>
    <property type="match status" value="1"/>
</dbReference>
<dbReference type="Gene3D" id="3.40.50.300">
    <property type="entry name" value="P-loop containing nucleotide triphosphate hydrolases"/>
    <property type="match status" value="1"/>
</dbReference>
<dbReference type="GO" id="GO:0005524">
    <property type="term" value="F:ATP binding"/>
    <property type="evidence" value="ECO:0007669"/>
    <property type="project" value="UniProtKB-UniRule"/>
</dbReference>
<dbReference type="PANTHER" id="PTHR42961:SF2">
    <property type="entry name" value="IRON-SULFUR PROTEIN NUBPL"/>
    <property type="match status" value="1"/>
</dbReference>
<organism evidence="7 8">
    <name type="scientific">Acetomicrobium hydrogeniformans ATCC BAA-1850</name>
    <dbReference type="NCBI Taxonomy" id="592015"/>
    <lineage>
        <taxon>Bacteria</taxon>
        <taxon>Thermotogati</taxon>
        <taxon>Synergistota</taxon>
        <taxon>Synergistia</taxon>
        <taxon>Synergistales</taxon>
        <taxon>Acetomicrobiaceae</taxon>
        <taxon>Acetomicrobium</taxon>
    </lineage>
</organism>
<dbReference type="eggNOG" id="COG0489">
    <property type="taxonomic scope" value="Bacteria"/>
</dbReference>
<dbReference type="EMBL" id="ACJX03000001">
    <property type="protein sequence ID" value="KRT35187.1"/>
    <property type="molecule type" value="Genomic_DNA"/>
</dbReference>